<feature type="domain" description="Cellulose-binding Sde182 nucleoside hydrolase-like" evidence="1">
    <location>
        <begin position="36"/>
        <end position="278"/>
    </location>
</feature>
<dbReference type="InterPro" id="IPR011483">
    <property type="entry name" value="Sde182_NH-like"/>
</dbReference>
<dbReference type="GO" id="GO:0016799">
    <property type="term" value="F:hydrolase activity, hydrolyzing N-glycosyl compounds"/>
    <property type="evidence" value="ECO:0007669"/>
    <property type="project" value="InterPro"/>
</dbReference>
<dbReference type="SUPFAM" id="SSF53590">
    <property type="entry name" value="Nucleoside hydrolase"/>
    <property type="match status" value="1"/>
</dbReference>
<keyword evidence="4" id="KW-1185">Reference proteome</keyword>
<dbReference type="RefSeq" id="WP_136411189.1">
    <property type="nucleotide sequence ID" value="NZ_CP039393.1"/>
</dbReference>
<reference evidence="3 4" key="1">
    <citation type="submission" date="2019-02" db="EMBL/GenBank/DDBJ databases">
        <title>Isolation and identification of novel species under the genus Muribaculum.</title>
        <authorList>
            <person name="Miyake S."/>
            <person name="Ding Y."/>
            <person name="Low A."/>
            <person name="Soh M."/>
            <person name="Seedorf H."/>
        </authorList>
    </citation>
    <scope>NUCLEOTIDE SEQUENCE [LARGE SCALE GENOMIC DNA]</scope>
    <source>
        <strain evidence="3 4">TLL-A4</strain>
    </source>
</reference>
<dbReference type="KEGG" id="mgod:E7746_13840"/>
<proteinExistence type="predicted"/>
<feature type="domain" description="Cellulose-binding Sde182 C-terminal" evidence="2">
    <location>
        <begin position="371"/>
        <end position="450"/>
    </location>
</feature>
<gene>
    <name evidence="3" type="ORF">E7746_13840</name>
</gene>
<dbReference type="Gene3D" id="3.90.245.10">
    <property type="entry name" value="Ribonucleoside hydrolase-like"/>
    <property type="match status" value="1"/>
</dbReference>
<evidence type="ECO:0000259" key="2">
    <source>
        <dbReference type="Pfam" id="PF21027"/>
    </source>
</evidence>
<protein>
    <submittedName>
        <fullName evidence="3">DUF1593 domain-containing protein</fullName>
    </submittedName>
</protein>
<name>A0A4P7VRC1_9BACT</name>
<evidence type="ECO:0000313" key="4">
    <source>
        <dbReference type="Proteomes" id="UP000297031"/>
    </source>
</evidence>
<dbReference type="Pfam" id="PF21027">
    <property type="entry name" value="Sde0182_C"/>
    <property type="match status" value="1"/>
</dbReference>
<dbReference type="InterPro" id="IPR013783">
    <property type="entry name" value="Ig-like_fold"/>
</dbReference>
<sequence length="451" mass="50418">MKSLAIASLLLCAVAIPFKSIVAKGIKPLSQSDKQRLIVTTDLGGTDPDDTQSMIHLLVCSDRIDIEGIISSQVWMDDPDKSDKIREVLSWYEEVRPNLACHSAGFPDADYLKSVTVTGQKHSNMSGVGDYMDSPGSELIISTVDNEEDGRPVWIAAWGGMNTVAQALYKVKNTRSEEELSRFINKIRIYDVLGQDDAGAWIAKNSPNLTYIRNVEVYGWGPSDEWTRENVQNRGSLGSHYPNRIWATEGDSPSFFYVYANGLNVPEHVDYGGWGGRFDVKKQSNIRGMSFIEKSGKTEKQYDDYYMTGSSPEGCNAINRWRGHIWNNFAARMLWSTTADFSTVNHHPVAVVNGDKSLKCMYRTVKAGDDVKLDAQKSEDPDGDSISYKWAIYPEPGTYRGNVTIHEETQPVCKIEVPRDASGKNFHVILEVTDNGTPALTAYRRILFEVE</sequence>
<evidence type="ECO:0000313" key="3">
    <source>
        <dbReference type="EMBL" id="QCD36881.1"/>
    </source>
</evidence>
<organism evidence="3 4">
    <name type="scientific">Muribaculum gordoncarteri</name>
    <dbReference type="NCBI Taxonomy" id="2530390"/>
    <lineage>
        <taxon>Bacteria</taxon>
        <taxon>Pseudomonadati</taxon>
        <taxon>Bacteroidota</taxon>
        <taxon>Bacteroidia</taxon>
        <taxon>Bacteroidales</taxon>
        <taxon>Muribaculaceae</taxon>
        <taxon>Muribaculum</taxon>
    </lineage>
</organism>
<dbReference type="EMBL" id="CP039393">
    <property type="protein sequence ID" value="QCD36881.1"/>
    <property type="molecule type" value="Genomic_DNA"/>
</dbReference>
<dbReference type="InterPro" id="IPR036452">
    <property type="entry name" value="Ribo_hydro-like"/>
</dbReference>
<evidence type="ECO:0000259" key="1">
    <source>
        <dbReference type="Pfam" id="PF07632"/>
    </source>
</evidence>
<dbReference type="AlphaFoldDB" id="A0A4P7VRC1"/>
<dbReference type="Pfam" id="PF07632">
    <property type="entry name" value="Sde182_NH-like"/>
    <property type="match status" value="1"/>
</dbReference>
<dbReference type="Proteomes" id="UP000297031">
    <property type="component" value="Chromosome"/>
</dbReference>
<dbReference type="InterPro" id="IPR048527">
    <property type="entry name" value="Sde182_C"/>
</dbReference>
<dbReference type="Gene3D" id="2.60.40.10">
    <property type="entry name" value="Immunoglobulins"/>
    <property type="match status" value="1"/>
</dbReference>
<dbReference type="OrthoDB" id="253051at2"/>
<accession>A0A4P7VRC1</accession>